<proteinExistence type="predicted"/>
<dbReference type="EMBL" id="WUEK01000002">
    <property type="protein sequence ID" value="MXG88649.1"/>
    <property type="molecule type" value="Genomic_DNA"/>
</dbReference>
<accession>A0A6L7EX70</accession>
<dbReference type="SUPFAM" id="SSF46785">
    <property type="entry name" value="Winged helix' DNA-binding domain"/>
    <property type="match status" value="1"/>
</dbReference>
<evidence type="ECO:0000256" key="1">
    <source>
        <dbReference type="ARBA" id="ARBA00023015"/>
    </source>
</evidence>
<dbReference type="InterPro" id="IPR011711">
    <property type="entry name" value="GntR_C"/>
</dbReference>
<dbReference type="PANTHER" id="PTHR43537:SF5">
    <property type="entry name" value="UXU OPERON TRANSCRIPTIONAL REGULATOR"/>
    <property type="match status" value="1"/>
</dbReference>
<dbReference type="RefSeq" id="WP_160875294.1">
    <property type="nucleotide sequence ID" value="NZ_WUEK01000002.1"/>
</dbReference>
<evidence type="ECO:0000313" key="5">
    <source>
        <dbReference type="EMBL" id="MXG88649.1"/>
    </source>
</evidence>
<keyword evidence="2" id="KW-0238">DNA-binding</keyword>
<name>A0A6L7EX70_9ACTN</name>
<gene>
    <name evidence="5" type="ORF">GRQ65_03700</name>
</gene>
<evidence type="ECO:0000256" key="2">
    <source>
        <dbReference type="ARBA" id="ARBA00023125"/>
    </source>
</evidence>
<keyword evidence="6" id="KW-1185">Reference proteome</keyword>
<dbReference type="Gene3D" id="1.10.10.10">
    <property type="entry name" value="Winged helix-like DNA-binding domain superfamily/Winged helix DNA-binding domain"/>
    <property type="match status" value="1"/>
</dbReference>
<dbReference type="GO" id="GO:0003677">
    <property type="term" value="F:DNA binding"/>
    <property type="evidence" value="ECO:0007669"/>
    <property type="project" value="UniProtKB-KW"/>
</dbReference>
<feature type="domain" description="HTH gntR-type" evidence="4">
    <location>
        <begin position="4"/>
        <end position="70"/>
    </location>
</feature>
<dbReference type="Pfam" id="PF07729">
    <property type="entry name" value="FCD"/>
    <property type="match status" value="1"/>
</dbReference>
<reference evidence="5 6" key="1">
    <citation type="submission" date="2019-12" db="EMBL/GenBank/DDBJ databases">
        <authorList>
            <person name="Kun Z."/>
        </authorList>
    </citation>
    <scope>NUCLEOTIDE SEQUENCE [LARGE SCALE GENOMIC DNA]</scope>
    <source>
        <strain evidence="5 6">YIM 123512</strain>
    </source>
</reference>
<keyword evidence="3" id="KW-0804">Transcription</keyword>
<evidence type="ECO:0000259" key="4">
    <source>
        <dbReference type="PROSITE" id="PS50949"/>
    </source>
</evidence>
<dbReference type="SUPFAM" id="SSF48008">
    <property type="entry name" value="GntR ligand-binding domain-like"/>
    <property type="match status" value="1"/>
</dbReference>
<dbReference type="PROSITE" id="PS50949">
    <property type="entry name" value="HTH_GNTR"/>
    <property type="match status" value="1"/>
</dbReference>
<dbReference type="Gene3D" id="1.20.120.530">
    <property type="entry name" value="GntR ligand-binding domain-like"/>
    <property type="match status" value="1"/>
</dbReference>
<keyword evidence="1" id="KW-0805">Transcription regulation</keyword>
<dbReference type="PANTHER" id="PTHR43537">
    <property type="entry name" value="TRANSCRIPTIONAL REGULATOR, GNTR FAMILY"/>
    <property type="match status" value="1"/>
</dbReference>
<comment type="caution">
    <text evidence="5">The sequence shown here is derived from an EMBL/GenBank/DDBJ whole genome shotgun (WGS) entry which is preliminary data.</text>
</comment>
<dbReference type="SMART" id="SM00345">
    <property type="entry name" value="HTH_GNTR"/>
    <property type="match status" value="1"/>
</dbReference>
<sequence>MPSESAAARVARDLRERLSAGLVEPGTALSQTGVAEEYGVSRIPVRDALQQLAAEGLVELRGATAVVTPLSIEDLQELYELREAVEPLATRLAVPRVGRAALTRMRHLLATMEDDATAPRAWLEANTAFHAEVYALAGRPRMVALVEQLRRLTDRYLYVHLDVIGDVEHLQAEHRAILAAVEAGDAQAAAELTRVHLASSHSVVLDHLLAQEARGRGEQAGG</sequence>
<dbReference type="SMART" id="SM00895">
    <property type="entry name" value="FCD"/>
    <property type="match status" value="1"/>
</dbReference>
<organism evidence="5 6">
    <name type="scientific">Nocardioides flavescens</name>
    <dbReference type="NCBI Taxonomy" id="2691959"/>
    <lineage>
        <taxon>Bacteria</taxon>
        <taxon>Bacillati</taxon>
        <taxon>Actinomycetota</taxon>
        <taxon>Actinomycetes</taxon>
        <taxon>Propionibacteriales</taxon>
        <taxon>Nocardioidaceae</taxon>
        <taxon>Nocardioides</taxon>
    </lineage>
</organism>
<dbReference type="InterPro" id="IPR036388">
    <property type="entry name" value="WH-like_DNA-bd_sf"/>
</dbReference>
<dbReference type="InterPro" id="IPR036390">
    <property type="entry name" value="WH_DNA-bd_sf"/>
</dbReference>
<dbReference type="PRINTS" id="PR00035">
    <property type="entry name" value="HTHGNTR"/>
</dbReference>
<dbReference type="Pfam" id="PF00392">
    <property type="entry name" value="GntR"/>
    <property type="match status" value="1"/>
</dbReference>
<protein>
    <submittedName>
        <fullName evidence="5">FCD domain-containing protein</fullName>
    </submittedName>
</protein>
<dbReference type="AlphaFoldDB" id="A0A6L7EX70"/>
<dbReference type="InterPro" id="IPR008920">
    <property type="entry name" value="TF_FadR/GntR_C"/>
</dbReference>
<evidence type="ECO:0000256" key="3">
    <source>
        <dbReference type="ARBA" id="ARBA00023163"/>
    </source>
</evidence>
<dbReference type="GO" id="GO:0003700">
    <property type="term" value="F:DNA-binding transcription factor activity"/>
    <property type="evidence" value="ECO:0007669"/>
    <property type="project" value="InterPro"/>
</dbReference>
<dbReference type="Proteomes" id="UP000473325">
    <property type="component" value="Unassembled WGS sequence"/>
</dbReference>
<evidence type="ECO:0000313" key="6">
    <source>
        <dbReference type="Proteomes" id="UP000473325"/>
    </source>
</evidence>
<dbReference type="InterPro" id="IPR000524">
    <property type="entry name" value="Tscrpt_reg_HTH_GntR"/>
</dbReference>